<accession>A0A2P2MF45</accession>
<proteinExistence type="predicted"/>
<sequence length="12" mass="1349">MLFSASQSYFAP</sequence>
<organism evidence="1">
    <name type="scientific">Rhizophora mucronata</name>
    <name type="common">Asiatic mangrove</name>
    <dbReference type="NCBI Taxonomy" id="61149"/>
    <lineage>
        <taxon>Eukaryota</taxon>
        <taxon>Viridiplantae</taxon>
        <taxon>Streptophyta</taxon>
        <taxon>Embryophyta</taxon>
        <taxon>Tracheophyta</taxon>
        <taxon>Spermatophyta</taxon>
        <taxon>Magnoliopsida</taxon>
        <taxon>eudicotyledons</taxon>
        <taxon>Gunneridae</taxon>
        <taxon>Pentapetalae</taxon>
        <taxon>rosids</taxon>
        <taxon>fabids</taxon>
        <taxon>Malpighiales</taxon>
        <taxon>Rhizophoraceae</taxon>
        <taxon>Rhizophora</taxon>
    </lineage>
</organism>
<reference evidence="1" key="1">
    <citation type="submission" date="2018-02" db="EMBL/GenBank/DDBJ databases">
        <title>Rhizophora mucronata_Transcriptome.</title>
        <authorList>
            <person name="Meera S.P."/>
            <person name="Sreeshan A."/>
            <person name="Augustine A."/>
        </authorList>
    </citation>
    <scope>NUCLEOTIDE SEQUENCE</scope>
    <source>
        <tissue evidence="1">Leaf</tissue>
    </source>
</reference>
<evidence type="ECO:0000313" key="1">
    <source>
        <dbReference type="EMBL" id="MBX28851.1"/>
    </source>
</evidence>
<protein>
    <submittedName>
        <fullName evidence="1">Uncharacterized protein</fullName>
    </submittedName>
</protein>
<name>A0A2P2MF45_RHIMU</name>
<dbReference type="EMBL" id="GGEC01048367">
    <property type="protein sequence ID" value="MBX28851.1"/>
    <property type="molecule type" value="Transcribed_RNA"/>
</dbReference>